<feature type="domain" description="Anoctamin dimerisation" evidence="10">
    <location>
        <begin position="403"/>
        <end position="477"/>
    </location>
</feature>
<feature type="transmembrane region" description="Helical" evidence="8">
    <location>
        <begin position="626"/>
        <end position="651"/>
    </location>
</feature>
<feature type="region of interest" description="Disordered" evidence="7">
    <location>
        <begin position="1"/>
        <end position="101"/>
    </location>
</feature>
<dbReference type="GO" id="GO:0046983">
    <property type="term" value="F:protein dimerization activity"/>
    <property type="evidence" value="ECO:0007669"/>
    <property type="project" value="InterPro"/>
</dbReference>
<feature type="compositionally biased region" description="Low complexity" evidence="7">
    <location>
        <begin position="56"/>
        <end position="70"/>
    </location>
</feature>
<feature type="transmembrane region" description="Helical" evidence="8">
    <location>
        <begin position="663"/>
        <end position="683"/>
    </location>
</feature>
<protein>
    <recommendedName>
        <fullName evidence="13">Anoctamin dimerisation domain-containing protein</fullName>
    </recommendedName>
</protein>
<dbReference type="Pfam" id="PF04547">
    <property type="entry name" value="Anoctamin"/>
    <property type="match status" value="1"/>
</dbReference>
<dbReference type="Pfam" id="PF16178">
    <property type="entry name" value="Anoct_dimer"/>
    <property type="match status" value="2"/>
</dbReference>
<keyword evidence="4 8" id="KW-1133">Transmembrane helix</keyword>
<evidence type="ECO:0000313" key="11">
    <source>
        <dbReference type="EMBL" id="GJJ72031.1"/>
    </source>
</evidence>
<feature type="domain" description="Anoctamin dimerisation" evidence="10">
    <location>
        <begin position="250"/>
        <end position="323"/>
    </location>
</feature>
<name>A0A9P3H8J9_9FUNG</name>
<evidence type="ECO:0000256" key="4">
    <source>
        <dbReference type="ARBA" id="ARBA00022989"/>
    </source>
</evidence>
<dbReference type="GO" id="GO:0005254">
    <property type="term" value="F:chloride channel activity"/>
    <property type="evidence" value="ECO:0007669"/>
    <property type="project" value="TreeGrafter"/>
</dbReference>
<dbReference type="EMBL" id="BQFW01000006">
    <property type="protein sequence ID" value="GJJ72031.1"/>
    <property type="molecule type" value="Genomic_DNA"/>
</dbReference>
<feature type="compositionally biased region" description="Basic and acidic residues" evidence="7">
    <location>
        <begin position="1026"/>
        <end position="1037"/>
    </location>
</feature>
<feature type="compositionally biased region" description="Basic and acidic residues" evidence="7">
    <location>
        <begin position="79"/>
        <end position="101"/>
    </location>
</feature>
<feature type="compositionally biased region" description="Acidic residues" evidence="7">
    <location>
        <begin position="997"/>
        <end position="1009"/>
    </location>
</feature>
<dbReference type="InterPro" id="IPR007632">
    <property type="entry name" value="Anoctamin"/>
</dbReference>
<gene>
    <name evidence="11" type="ORF">EMPS_04388</name>
</gene>
<evidence type="ECO:0000259" key="10">
    <source>
        <dbReference type="Pfam" id="PF16178"/>
    </source>
</evidence>
<evidence type="ECO:0000256" key="7">
    <source>
        <dbReference type="SAM" id="MobiDB-lite"/>
    </source>
</evidence>
<evidence type="ECO:0000256" key="3">
    <source>
        <dbReference type="ARBA" id="ARBA00022692"/>
    </source>
</evidence>
<evidence type="ECO:0000256" key="8">
    <source>
        <dbReference type="SAM" id="Phobius"/>
    </source>
</evidence>
<comment type="caution">
    <text evidence="11">The sequence shown here is derived from an EMBL/GenBank/DDBJ whole genome shotgun (WGS) entry which is preliminary data.</text>
</comment>
<reference evidence="11" key="2">
    <citation type="journal article" date="2022" name="Microbiol. Resour. Announc.">
        <title>Whole-Genome Sequence of Entomortierella parvispora E1425, a Mucoromycotan Fungus Associated with Burkholderiaceae-Related Endosymbiotic Bacteria.</title>
        <authorList>
            <person name="Herlambang A."/>
            <person name="Guo Y."/>
            <person name="Takashima Y."/>
            <person name="Narisawa K."/>
            <person name="Ohta H."/>
            <person name="Nishizawa T."/>
        </authorList>
    </citation>
    <scope>NUCLEOTIDE SEQUENCE</scope>
    <source>
        <strain evidence="11">E1425</strain>
    </source>
</reference>
<organism evidence="11 12">
    <name type="scientific">Entomortierella parvispora</name>
    <dbReference type="NCBI Taxonomy" id="205924"/>
    <lineage>
        <taxon>Eukaryota</taxon>
        <taxon>Fungi</taxon>
        <taxon>Fungi incertae sedis</taxon>
        <taxon>Mucoromycota</taxon>
        <taxon>Mortierellomycotina</taxon>
        <taxon>Mortierellomycetes</taxon>
        <taxon>Mortierellales</taxon>
        <taxon>Mortierellaceae</taxon>
        <taxon>Entomortierella</taxon>
    </lineage>
</organism>
<feature type="compositionally biased region" description="Basic residues" evidence="7">
    <location>
        <begin position="1095"/>
        <end position="1106"/>
    </location>
</feature>
<dbReference type="InterPro" id="IPR049452">
    <property type="entry name" value="Anoctamin_TM"/>
</dbReference>
<feature type="compositionally biased region" description="Polar residues" evidence="7">
    <location>
        <begin position="36"/>
        <end position="55"/>
    </location>
</feature>
<dbReference type="GO" id="GO:0005886">
    <property type="term" value="C:plasma membrane"/>
    <property type="evidence" value="ECO:0007669"/>
    <property type="project" value="UniProtKB-SubCell"/>
</dbReference>
<feature type="region of interest" description="Disordered" evidence="7">
    <location>
        <begin position="997"/>
        <end position="1050"/>
    </location>
</feature>
<feature type="region of interest" description="Disordered" evidence="7">
    <location>
        <begin position="1089"/>
        <end position="1114"/>
    </location>
</feature>
<dbReference type="InterPro" id="IPR032394">
    <property type="entry name" value="Anoct_dimer"/>
</dbReference>
<feature type="transmembrane region" description="Helical" evidence="8">
    <location>
        <begin position="506"/>
        <end position="526"/>
    </location>
</feature>
<evidence type="ECO:0000256" key="5">
    <source>
        <dbReference type="ARBA" id="ARBA00023136"/>
    </source>
</evidence>
<keyword evidence="6" id="KW-0325">Glycoprotein</keyword>
<dbReference type="Proteomes" id="UP000827284">
    <property type="component" value="Unassembled WGS sequence"/>
</dbReference>
<dbReference type="PANTHER" id="PTHR12308">
    <property type="entry name" value="ANOCTAMIN"/>
    <property type="match status" value="1"/>
</dbReference>
<evidence type="ECO:0008006" key="13">
    <source>
        <dbReference type="Google" id="ProtNLM"/>
    </source>
</evidence>
<feature type="transmembrane region" description="Helical" evidence="8">
    <location>
        <begin position="937"/>
        <end position="962"/>
    </location>
</feature>
<feature type="transmembrane region" description="Helical" evidence="8">
    <location>
        <begin position="831"/>
        <end position="854"/>
    </location>
</feature>
<keyword evidence="3 8" id="KW-0812">Transmembrane</keyword>
<evidence type="ECO:0000256" key="2">
    <source>
        <dbReference type="ARBA" id="ARBA00022475"/>
    </source>
</evidence>
<accession>A0A9P3H8J9</accession>
<comment type="subcellular location">
    <subcellularLocation>
        <location evidence="1">Cell membrane</location>
        <topology evidence="1">Multi-pass membrane protein</topology>
    </subcellularLocation>
</comment>
<evidence type="ECO:0000259" key="9">
    <source>
        <dbReference type="Pfam" id="PF04547"/>
    </source>
</evidence>
<reference evidence="11" key="1">
    <citation type="submission" date="2021-11" db="EMBL/GenBank/DDBJ databases">
        <authorList>
            <person name="Herlambang A."/>
            <person name="Guo Y."/>
            <person name="Takashima Y."/>
            <person name="Nishizawa T."/>
        </authorList>
    </citation>
    <scope>NUCLEOTIDE SEQUENCE</scope>
    <source>
        <strain evidence="11">E1425</strain>
    </source>
</reference>
<dbReference type="AlphaFoldDB" id="A0A9P3H8J9"/>
<keyword evidence="12" id="KW-1185">Reference proteome</keyword>
<keyword evidence="2" id="KW-1003">Cell membrane</keyword>
<keyword evidence="5 8" id="KW-0472">Membrane</keyword>
<dbReference type="PANTHER" id="PTHR12308:SF84">
    <property type="entry name" value="ANOCTAMIN"/>
    <property type="match status" value="1"/>
</dbReference>
<evidence type="ECO:0000313" key="12">
    <source>
        <dbReference type="Proteomes" id="UP000827284"/>
    </source>
</evidence>
<feature type="compositionally biased region" description="Low complexity" evidence="7">
    <location>
        <begin position="19"/>
        <end position="35"/>
    </location>
</feature>
<evidence type="ECO:0000256" key="1">
    <source>
        <dbReference type="ARBA" id="ARBA00004651"/>
    </source>
</evidence>
<feature type="transmembrane region" description="Helical" evidence="8">
    <location>
        <begin position="704"/>
        <end position="724"/>
    </location>
</feature>
<sequence>MHEDRDESTVVDLAVTNYQPRRQQRQQQQQQQQQPESSSSLAASVYPFSNISPPTSAGAGVSNAAGSNASPRKKNRYFKPPEKKDCPRHAEGHPPNKYTTRDLGNKRIVSLFYGSDVVLFDSILAYRLGNPDRRVEDAIDTFEEHQGADAMANIIYETQAFDMIFKYPIPEHLRTKISDEPPVIGLAPGISDIEISSTSSAAMARREAKAEQLRLAEEKTKKQREQAILLSSLEAGGDRKDLEALAKDPKVEKEEKLQRYRHRFKKAMLKEGLVIEEDPSIDGDEMFLKIYTPFWRLCIEAQRLRYKVELTHIETNKDKAEADKAAVKAASQGFLNRYIWRFIQRADNVSLPLRPESLLFKASKLRHYARAEKSRKWSDIVRHGGGIRPDGSGVGSNMGSDGKDGFFSTGRRGNLTESIIIYSKFRTKKGDRHALKSVMDKKAFSAMFTLHDGSYKSKVLPVPNRRTLLFQQWVRSRHSQPLEEIRMYYGEKIALYFAWIGHYTQWLVSAAIVGFAFLIFGLLNYYVFAGDGLSKSNTVAAQMGDIFDNALTLPFSLFMSVWSSLFVEFWKRKSSVLAYEWNTLDFEQRERARPEFKPTGTRISPVTGKTELYYPRYKQILSLMTSILVVFVSIGIVIVSVGSLMLFGVILRRGSPGNYKTTAITAVLNLVVIMALGTVYARLAKFLTDNENHRRLTQYQDALIIKRFLFDFVNFYSALVYIGYLKDNVGSTAKIYKTQTYHDQCVESCMNELTIQLAIVFVGKQFLNQAQELAIPQLQKWWNRKNELAEKAKFVGKYKDKKPNMVKPPQWAKDDILPDYNPQMFEEYRELVIQFGFCTLFVVAFPIAPIFALLNNALEIRVDAYKLLTQHRRPIAQAAQDIGSWEYILTLLTHLSVFTNACLIAFRSTWMKNNVFTAVQWYTPTPEGSNETNFTLLAVQLLFIFIYEHVVLLIKVLIAYLVHDVPQTVKLAIERENYYTRLALNDEEPAMDEVLEDLDDDTDDSDDEDEVRKQRYLNMDDTYTNYEHDPSDEKDLSAETTEEQEDAEDEAELEALIKAGGCGCAAHGDGLLGTAKGGFETTWMNRFRPESQAVLRRRQQRQRKRQQAQEKGQA</sequence>
<proteinExistence type="predicted"/>
<feature type="compositionally biased region" description="Acidic residues" evidence="7">
    <location>
        <begin position="1040"/>
        <end position="1050"/>
    </location>
</feature>
<evidence type="ECO:0000256" key="6">
    <source>
        <dbReference type="ARBA" id="ARBA00023180"/>
    </source>
</evidence>
<feature type="domain" description="Anoctamin transmembrane" evidence="9">
    <location>
        <begin position="485"/>
        <end position="976"/>
    </location>
</feature>
<dbReference type="OrthoDB" id="296386at2759"/>